<evidence type="ECO:0000313" key="2">
    <source>
        <dbReference type="Proteomes" id="UP000234323"/>
    </source>
</evidence>
<sequence length="127" mass="15120">MPSQKRQKQLRRRRIIRNHFRLNLENTSRLIANLSQQQSTNILKKIYLINKDILKELNDCLEYSETRISLDGNNDIDELICYTQLKLSKFRFIQLRWIWDDGAQEWTRAGPMNVALKLLDNSQNISS</sequence>
<name>A0A2I1GJX5_9GLOM</name>
<gene>
    <name evidence="1" type="ORF">RhiirA4_461916</name>
</gene>
<dbReference type="VEuPathDB" id="FungiDB:FUN_005450"/>
<keyword evidence="2" id="KW-1185">Reference proteome</keyword>
<proteinExistence type="predicted"/>
<dbReference type="EMBL" id="LLXI01000497">
    <property type="protein sequence ID" value="PKY46907.1"/>
    <property type="molecule type" value="Genomic_DNA"/>
</dbReference>
<comment type="caution">
    <text evidence="1">The sequence shown here is derived from an EMBL/GenBank/DDBJ whole genome shotgun (WGS) entry which is preliminary data.</text>
</comment>
<evidence type="ECO:0000313" key="1">
    <source>
        <dbReference type="EMBL" id="PKY46907.1"/>
    </source>
</evidence>
<organism evidence="1 2">
    <name type="scientific">Rhizophagus irregularis</name>
    <dbReference type="NCBI Taxonomy" id="588596"/>
    <lineage>
        <taxon>Eukaryota</taxon>
        <taxon>Fungi</taxon>
        <taxon>Fungi incertae sedis</taxon>
        <taxon>Mucoromycota</taxon>
        <taxon>Glomeromycotina</taxon>
        <taxon>Glomeromycetes</taxon>
        <taxon>Glomerales</taxon>
        <taxon>Glomeraceae</taxon>
        <taxon>Rhizophagus</taxon>
    </lineage>
</organism>
<dbReference type="Proteomes" id="UP000234323">
    <property type="component" value="Unassembled WGS sequence"/>
</dbReference>
<protein>
    <submittedName>
        <fullName evidence="1">Uncharacterized protein</fullName>
    </submittedName>
</protein>
<accession>A0A2I1GJX5</accession>
<reference evidence="1 2" key="1">
    <citation type="submission" date="2015-10" db="EMBL/GenBank/DDBJ databases">
        <title>Genome analyses suggest a sexual origin of heterokaryosis in a supposedly ancient asexual fungus.</title>
        <authorList>
            <person name="Ropars J."/>
            <person name="Sedzielewska K."/>
            <person name="Noel J."/>
            <person name="Charron P."/>
            <person name="Farinelli L."/>
            <person name="Marton T."/>
            <person name="Kruger M."/>
            <person name="Pelin A."/>
            <person name="Brachmann A."/>
            <person name="Corradi N."/>
        </authorList>
    </citation>
    <scope>NUCLEOTIDE SEQUENCE [LARGE SCALE GENOMIC DNA]</scope>
    <source>
        <strain evidence="1 2">A4</strain>
    </source>
</reference>
<dbReference type="AlphaFoldDB" id="A0A2I1GJX5"/>